<evidence type="ECO:0000313" key="8">
    <source>
        <dbReference type="EMBL" id="CBG40080.1"/>
    </source>
</evidence>
<keyword evidence="3 8" id="KW-0418">Kinase</keyword>
<dbReference type="GO" id="GO:0004756">
    <property type="term" value="F:selenide, water dikinase activity"/>
    <property type="evidence" value="ECO:0007669"/>
    <property type="project" value="UniProtKB-EC"/>
</dbReference>
<name>D3UHV7_HELM1</name>
<dbReference type="PIRSF" id="PIRSF036407">
    <property type="entry name" value="Selenphspht_syn"/>
    <property type="match status" value="1"/>
</dbReference>
<evidence type="ECO:0000256" key="5">
    <source>
        <dbReference type="ARBA" id="ARBA00023266"/>
    </source>
</evidence>
<keyword evidence="5" id="KW-0711">Selenium</keyword>
<keyword evidence="9" id="KW-1185">Reference proteome</keyword>
<reference evidence="8 9" key="1">
    <citation type="journal article" date="2010" name="BMC Genomics">
        <title>Comparative genomics and proteomics of Helicobacter mustelae, an ulcerogenic and carcinogenic gastric pathogen.</title>
        <authorList>
            <person name="O'Toole P.W."/>
            <person name="Snelling W.J."/>
            <person name="Canchaya C."/>
            <person name="Forde B.M."/>
            <person name="Hardie K.R."/>
            <person name="Josenhans C."/>
            <person name="Graham R.L.J."/>
            <person name="McMullan G."/>
            <person name="Parkhill J."/>
            <person name="Belda E."/>
            <person name="Bentley S.D."/>
        </authorList>
    </citation>
    <scope>NUCLEOTIDE SEQUENCE [LARGE SCALE GENOMIC DNA]</scope>
    <source>
        <strain evidence="9">ATCC 43772 / LMG 18044 / NCTC 12198 / 12198</strain>
    </source>
</reference>
<dbReference type="GO" id="GO:0005524">
    <property type="term" value="F:ATP binding"/>
    <property type="evidence" value="ECO:0007669"/>
    <property type="project" value="UniProtKB-KW"/>
</dbReference>
<organism evidence="8 9">
    <name type="scientific">Helicobacter mustelae (strain ATCC 43772 / CCUG 25715 / CIP 103759 / LMG 18044 / NCTC 12198 / R85-136P)</name>
    <name type="common">Campylobacter mustelae</name>
    <dbReference type="NCBI Taxonomy" id="679897"/>
    <lineage>
        <taxon>Bacteria</taxon>
        <taxon>Pseudomonadati</taxon>
        <taxon>Campylobacterota</taxon>
        <taxon>Epsilonproteobacteria</taxon>
        <taxon>Campylobacterales</taxon>
        <taxon>Helicobacteraceae</taxon>
        <taxon>Helicobacter</taxon>
    </lineage>
</organism>
<dbReference type="InterPro" id="IPR004536">
    <property type="entry name" value="SPS/SelD"/>
</dbReference>
<dbReference type="SUPFAM" id="SSF55326">
    <property type="entry name" value="PurM N-terminal domain-like"/>
    <property type="match status" value="1"/>
</dbReference>
<accession>D3UHV7</accession>
<feature type="domain" description="PurM-like N-terminal" evidence="6">
    <location>
        <begin position="9"/>
        <end position="114"/>
    </location>
</feature>
<dbReference type="STRING" id="679897.HMU08230"/>
<dbReference type="InterPro" id="IPR016188">
    <property type="entry name" value="PurM-like_N"/>
</dbReference>
<evidence type="ECO:0000259" key="6">
    <source>
        <dbReference type="Pfam" id="PF00586"/>
    </source>
</evidence>
<dbReference type="Proteomes" id="UP000001522">
    <property type="component" value="Chromosome"/>
</dbReference>
<dbReference type="NCBIfam" id="TIGR00476">
    <property type="entry name" value="selD"/>
    <property type="match status" value="1"/>
</dbReference>
<keyword evidence="2" id="KW-0547">Nucleotide-binding</keyword>
<dbReference type="GO" id="GO:0005737">
    <property type="term" value="C:cytoplasm"/>
    <property type="evidence" value="ECO:0007669"/>
    <property type="project" value="TreeGrafter"/>
</dbReference>
<dbReference type="Pfam" id="PF02769">
    <property type="entry name" value="AIRS_C"/>
    <property type="match status" value="1"/>
</dbReference>
<evidence type="ECO:0000259" key="7">
    <source>
        <dbReference type="Pfam" id="PF02769"/>
    </source>
</evidence>
<dbReference type="InterPro" id="IPR036676">
    <property type="entry name" value="PurM-like_C_sf"/>
</dbReference>
<protein>
    <submittedName>
        <fullName evidence="8">Selenide,water dikinase</fullName>
        <ecNumber evidence="8">2.7.9.3</ecNumber>
    </submittedName>
</protein>
<gene>
    <name evidence="8" type="primary">selD</name>
    <name evidence="8" type="ordered locus">HMU08230</name>
</gene>
<dbReference type="EC" id="2.7.9.3" evidence="8"/>
<dbReference type="InterPro" id="IPR036921">
    <property type="entry name" value="PurM-like_N_sf"/>
</dbReference>
<dbReference type="CDD" id="cd02195">
    <property type="entry name" value="SelD"/>
    <property type="match status" value="1"/>
</dbReference>
<dbReference type="Gene3D" id="3.30.1330.10">
    <property type="entry name" value="PurM-like, N-terminal domain"/>
    <property type="match status" value="1"/>
</dbReference>
<evidence type="ECO:0000313" key="9">
    <source>
        <dbReference type="Proteomes" id="UP000001522"/>
    </source>
</evidence>
<sequence>MIAGFEHHEDCGIYALENGDFLLQSIDFITPIVDDPYFYGKIAAANALSDVFAKGAEVCTALNVLMWDREHVSKSCLQEILRGGMEKIKECGALLLGGHTINDREQKYGLSVSGITRSFWPNRGAKIGDVLLLCKPIGSGIITTALKRENLALSAAKECVESMALLNVYAMRIALDFPIHASTDITGFGLIGHLLEMCAEEQSFALEVDKIPLFEPVKELLAQNISLGSKNNRAYFSHAVRDTRERGEDGFLYDAQTSGGIVFALPKNKAWALLDALKKSQYERASIIGEVIPRAQGAILLG</sequence>
<dbReference type="Gene3D" id="3.90.650.10">
    <property type="entry name" value="PurM-like C-terminal domain"/>
    <property type="match status" value="1"/>
</dbReference>
<dbReference type="eggNOG" id="COG0709">
    <property type="taxonomic scope" value="Bacteria"/>
</dbReference>
<dbReference type="EMBL" id="FN555004">
    <property type="protein sequence ID" value="CBG40080.1"/>
    <property type="molecule type" value="Genomic_DNA"/>
</dbReference>
<evidence type="ECO:0000256" key="1">
    <source>
        <dbReference type="ARBA" id="ARBA00022679"/>
    </source>
</evidence>
<feature type="domain" description="PurM-like C-terminal" evidence="7">
    <location>
        <begin position="126"/>
        <end position="298"/>
    </location>
</feature>
<dbReference type="GO" id="GO:0016260">
    <property type="term" value="P:selenocysteine biosynthetic process"/>
    <property type="evidence" value="ECO:0007669"/>
    <property type="project" value="TreeGrafter"/>
</dbReference>
<dbReference type="KEGG" id="hms:HMU08230"/>
<evidence type="ECO:0000256" key="2">
    <source>
        <dbReference type="ARBA" id="ARBA00022741"/>
    </source>
</evidence>
<dbReference type="HOGENOM" id="CLU_032859_0_1_7"/>
<evidence type="ECO:0000256" key="4">
    <source>
        <dbReference type="ARBA" id="ARBA00022840"/>
    </source>
</evidence>
<dbReference type="PANTHER" id="PTHR10256:SF0">
    <property type="entry name" value="INACTIVE SELENIDE, WATER DIKINASE-LIKE PROTEIN-RELATED"/>
    <property type="match status" value="1"/>
</dbReference>
<dbReference type="AlphaFoldDB" id="D3UHV7"/>
<dbReference type="SUPFAM" id="SSF56042">
    <property type="entry name" value="PurM C-terminal domain-like"/>
    <property type="match status" value="1"/>
</dbReference>
<dbReference type="Pfam" id="PF00586">
    <property type="entry name" value="AIRS"/>
    <property type="match status" value="1"/>
</dbReference>
<dbReference type="InterPro" id="IPR010918">
    <property type="entry name" value="PurM-like_C_dom"/>
</dbReference>
<proteinExistence type="predicted"/>
<keyword evidence="1 8" id="KW-0808">Transferase</keyword>
<evidence type="ECO:0000256" key="3">
    <source>
        <dbReference type="ARBA" id="ARBA00022777"/>
    </source>
</evidence>
<dbReference type="PANTHER" id="PTHR10256">
    <property type="entry name" value="SELENIDE, WATER DIKINASE"/>
    <property type="match status" value="1"/>
</dbReference>
<keyword evidence="4" id="KW-0067">ATP-binding</keyword>